<proteinExistence type="inferred from homology"/>
<dbReference type="Proteomes" id="UP000195719">
    <property type="component" value="Unassembled WGS sequence"/>
</dbReference>
<evidence type="ECO:0000256" key="6">
    <source>
        <dbReference type="ARBA" id="ARBA00023157"/>
    </source>
</evidence>
<evidence type="ECO:0000256" key="9">
    <source>
        <dbReference type="SAM" id="Phobius"/>
    </source>
</evidence>
<dbReference type="InterPro" id="IPR009003">
    <property type="entry name" value="Peptidase_S1_PA"/>
</dbReference>
<dbReference type="EMBL" id="FYAJ01000001">
    <property type="protein sequence ID" value="SMY31901.1"/>
    <property type="molecule type" value="Genomic_DNA"/>
</dbReference>
<evidence type="ECO:0000256" key="5">
    <source>
        <dbReference type="ARBA" id="ARBA00022825"/>
    </source>
</evidence>
<feature type="signal peptide" evidence="7">
    <location>
        <begin position="1"/>
        <end position="20"/>
    </location>
</feature>
<keyword evidence="9" id="KW-1133">Transmembrane helix</keyword>
<dbReference type="GO" id="GO:0004252">
    <property type="term" value="F:serine-type endopeptidase activity"/>
    <property type="evidence" value="ECO:0007669"/>
    <property type="project" value="InterPro"/>
</dbReference>
<keyword evidence="12" id="KW-1185">Reference proteome</keyword>
<feature type="compositionally biased region" description="Basic and acidic residues" evidence="8">
    <location>
        <begin position="302"/>
        <end position="315"/>
    </location>
</feature>
<dbReference type="InterPro" id="IPR043504">
    <property type="entry name" value="Peptidase_S1_PA_chymotrypsin"/>
</dbReference>
<dbReference type="Pfam" id="PF00089">
    <property type="entry name" value="Trypsin"/>
    <property type="match status" value="1"/>
</dbReference>
<evidence type="ECO:0000256" key="7">
    <source>
        <dbReference type="RuleBase" id="RU004296"/>
    </source>
</evidence>
<dbReference type="PANTHER" id="PTHR24276:SF98">
    <property type="entry name" value="FI18310P1-RELATED"/>
    <property type="match status" value="1"/>
</dbReference>
<dbReference type="SUPFAM" id="SSF50494">
    <property type="entry name" value="Trypsin-like serine proteases"/>
    <property type="match status" value="1"/>
</dbReference>
<dbReference type="RefSeq" id="WP_087852153.1">
    <property type="nucleotide sequence ID" value="NZ_FYAJ01000001.1"/>
</dbReference>
<keyword evidence="9" id="KW-0472">Membrane</keyword>
<feature type="region of interest" description="Disordered" evidence="8">
    <location>
        <begin position="300"/>
        <end position="322"/>
    </location>
</feature>
<evidence type="ECO:0000256" key="1">
    <source>
        <dbReference type="ARBA" id="ARBA00008764"/>
    </source>
</evidence>
<feature type="domain" description="Peptidase S1" evidence="10">
    <location>
        <begin position="21"/>
        <end position="215"/>
    </location>
</feature>
<keyword evidence="6" id="KW-1015">Disulfide bond</keyword>
<dbReference type="InterPro" id="IPR050430">
    <property type="entry name" value="Peptidase_S1"/>
</dbReference>
<keyword evidence="3 7" id="KW-0732">Signal</keyword>
<reference evidence="12" key="1">
    <citation type="submission" date="2017-06" db="EMBL/GenBank/DDBJ databases">
        <authorList>
            <person name="Rodrigo-Torres L."/>
            <person name="Arahal R.D."/>
            <person name="Lucena T."/>
        </authorList>
    </citation>
    <scope>NUCLEOTIDE SEQUENCE [LARGE SCALE GENOMIC DNA]</scope>
    <source>
        <strain evidence="12">CECT 9192</strain>
    </source>
</reference>
<evidence type="ECO:0000256" key="8">
    <source>
        <dbReference type="SAM" id="MobiDB-lite"/>
    </source>
</evidence>
<dbReference type="EC" id="3.4.21.-" evidence="7"/>
<dbReference type="NCBIfam" id="TIGR03501">
    <property type="entry name" value="GlyGly_CTERM"/>
    <property type="match status" value="1"/>
</dbReference>
<dbReference type="PRINTS" id="PR00839">
    <property type="entry name" value="V8PROTEASE"/>
</dbReference>
<protein>
    <recommendedName>
        <fullName evidence="7">Serine protease</fullName>
        <ecNumber evidence="7">3.4.21.-</ecNumber>
    </recommendedName>
</protein>
<evidence type="ECO:0000256" key="2">
    <source>
        <dbReference type="ARBA" id="ARBA00022670"/>
    </source>
</evidence>
<evidence type="ECO:0000313" key="11">
    <source>
        <dbReference type="EMBL" id="SMY31901.1"/>
    </source>
</evidence>
<keyword evidence="5 7" id="KW-0720">Serine protease</keyword>
<feature type="chain" id="PRO_5011811789" description="Serine protease" evidence="7">
    <location>
        <begin position="21"/>
        <end position="346"/>
    </location>
</feature>
<dbReference type="InterPro" id="IPR008256">
    <property type="entry name" value="Peptidase_S1B"/>
</dbReference>
<dbReference type="InterPro" id="IPR020008">
    <property type="entry name" value="GlyGly_CTERM"/>
</dbReference>
<keyword evidence="9" id="KW-0812">Transmembrane</keyword>
<evidence type="ECO:0000256" key="3">
    <source>
        <dbReference type="ARBA" id="ARBA00022729"/>
    </source>
</evidence>
<organism evidence="11 12">
    <name type="scientific">Photobacterium andalusiense</name>
    <dbReference type="NCBI Taxonomy" id="2204296"/>
    <lineage>
        <taxon>Bacteria</taxon>
        <taxon>Pseudomonadati</taxon>
        <taxon>Pseudomonadota</taxon>
        <taxon>Gammaproteobacteria</taxon>
        <taxon>Vibrionales</taxon>
        <taxon>Vibrionaceae</taxon>
        <taxon>Photobacterium</taxon>
    </lineage>
</organism>
<accession>A0A1Y6M9H6</accession>
<sequence length="346" mass="38053">MPNKKYILSLALLFSTNALAITNGQAVNNNNYQSIIHSQHCTGTIIGGKWVLTAQHCSTTNNTYTQVITSHDKKTTNVSQQINYRDWNNNGVDIDAALWQLPYNIAINHITIITPSPVKAGQDVTIFGYGGTENQLNKTTHRIIARSDSQKYAISLNNNYQGQTVGGDSGAPYFDKNNHLVAIHKGVQFQPNLQSNFAIGTKVSAFKNFILDTINGWNYPTNINNVIGSKTITVQSLHNDVIQDQATTTGDVNIDFNNSSCSSNDLISPYDTCTYVITSHGQRGTLNLSPTESIIVNNTAINKDKDEDKDKDKEQPIINPNNKSGGGSIGIFIFTLLSLIAFKRRK</sequence>
<evidence type="ECO:0000313" key="12">
    <source>
        <dbReference type="Proteomes" id="UP000195719"/>
    </source>
</evidence>
<dbReference type="PANTHER" id="PTHR24276">
    <property type="entry name" value="POLYSERASE-RELATED"/>
    <property type="match status" value="1"/>
</dbReference>
<evidence type="ECO:0000259" key="10">
    <source>
        <dbReference type="PROSITE" id="PS50240"/>
    </source>
</evidence>
<dbReference type="GO" id="GO:0006508">
    <property type="term" value="P:proteolysis"/>
    <property type="evidence" value="ECO:0007669"/>
    <property type="project" value="UniProtKB-KW"/>
</dbReference>
<dbReference type="Gene3D" id="2.40.10.10">
    <property type="entry name" value="Trypsin-like serine proteases"/>
    <property type="match status" value="2"/>
</dbReference>
<dbReference type="AlphaFoldDB" id="A0A1Y6M9H6"/>
<gene>
    <name evidence="11" type="ORF">PAND9192_00161</name>
</gene>
<dbReference type="PROSITE" id="PS50240">
    <property type="entry name" value="TRYPSIN_DOM"/>
    <property type="match status" value="1"/>
</dbReference>
<dbReference type="InterPro" id="IPR001254">
    <property type="entry name" value="Trypsin_dom"/>
</dbReference>
<dbReference type="SMART" id="SM00020">
    <property type="entry name" value="Tryp_SPc"/>
    <property type="match status" value="1"/>
</dbReference>
<feature type="transmembrane region" description="Helical" evidence="9">
    <location>
        <begin position="325"/>
        <end position="342"/>
    </location>
</feature>
<keyword evidence="4 7" id="KW-0378">Hydrolase</keyword>
<evidence type="ECO:0000256" key="4">
    <source>
        <dbReference type="ARBA" id="ARBA00022801"/>
    </source>
</evidence>
<comment type="similarity">
    <text evidence="1 7">Belongs to the peptidase S1B family.</text>
</comment>
<name>A0A1Y6M9H6_9GAMM</name>
<keyword evidence="2 7" id="KW-0645">Protease</keyword>